<evidence type="ECO:0000313" key="5">
    <source>
        <dbReference type="EMBL" id="TFH81885.1"/>
    </source>
</evidence>
<gene>
    <name evidence="5" type="ORF">EXN75_07300</name>
</gene>
<keyword evidence="2" id="KW-0238">DNA-binding</keyword>
<dbReference type="PROSITE" id="PS01124">
    <property type="entry name" value="HTH_ARAC_FAMILY_2"/>
    <property type="match status" value="1"/>
</dbReference>
<reference evidence="5 6" key="1">
    <citation type="submission" date="2019-02" db="EMBL/GenBank/DDBJ databases">
        <title>Draft Genome Sequence of the Prevotella sp. BCRC 81118, Isolated from Human Feces.</title>
        <authorList>
            <person name="Huang C.-H."/>
        </authorList>
    </citation>
    <scope>NUCLEOTIDE SEQUENCE [LARGE SCALE GENOMIC DNA]</scope>
    <source>
        <strain evidence="5 6">BCRC 81118</strain>
    </source>
</reference>
<dbReference type="SUPFAM" id="SSF46689">
    <property type="entry name" value="Homeodomain-like"/>
    <property type="match status" value="1"/>
</dbReference>
<evidence type="ECO:0000259" key="4">
    <source>
        <dbReference type="PROSITE" id="PS01124"/>
    </source>
</evidence>
<evidence type="ECO:0000313" key="6">
    <source>
        <dbReference type="Proteomes" id="UP000297872"/>
    </source>
</evidence>
<keyword evidence="3" id="KW-0804">Transcription</keyword>
<comment type="caution">
    <text evidence="5">The sequence shown here is derived from an EMBL/GenBank/DDBJ whole genome shotgun (WGS) entry which is preliminary data.</text>
</comment>
<accession>A0A4Y8VMZ3</accession>
<dbReference type="InterPro" id="IPR009057">
    <property type="entry name" value="Homeodomain-like_sf"/>
</dbReference>
<keyword evidence="1" id="KW-0805">Transcription regulation</keyword>
<dbReference type="Pfam" id="PF12833">
    <property type="entry name" value="HTH_18"/>
    <property type="match status" value="1"/>
</dbReference>
<feature type="domain" description="HTH araC/xylS-type" evidence="4">
    <location>
        <begin position="194"/>
        <end position="296"/>
    </location>
</feature>
<dbReference type="Gene3D" id="1.10.10.60">
    <property type="entry name" value="Homeodomain-like"/>
    <property type="match status" value="1"/>
</dbReference>
<dbReference type="Gene3D" id="2.60.120.10">
    <property type="entry name" value="Jelly Rolls"/>
    <property type="match status" value="1"/>
</dbReference>
<dbReference type="InterPro" id="IPR011051">
    <property type="entry name" value="RmlC_Cupin_sf"/>
</dbReference>
<dbReference type="SMART" id="SM00342">
    <property type="entry name" value="HTH_ARAC"/>
    <property type="match status" value="1"/>
</dbReference>
<dbReference type="PANTHER" id="PTHR43280:SF32">
    <property type="entry name" value="TRANSCRIPTIONAL REGULATORY PROTEIN"/>
    <property type="match status" value="1"/>
</dbReference>
<dbReference type="PANTHER" id="PTHR43280">
    <property type="entry name" value="ARAC-FAMILY TRANSCRIPTIONAL REGULATOR"/>
    <property type="match status" value="1"/>
</dbReference>
<dbReference type="AlphaFoldDB" id="A0A4Y8VMZ3"/>
<evidence type="ECO:0000256" key="2">
    <source>
        <dbReference type="ARBA" id="ARBA00023125"/>
    </source>
</evidence>
<dbReference type="SUPFAM" id="SSF51182">
    <property type="entry name" value="RmlC-like cupins"/>
    <property type="match status" value="1"/>
</dbReference>
<evidence type="ECO:0000256" key="1">
    <source>
        <dbReference type="ARBA" id="ARBA00023015"/>
    </source>
</evidence>
<organism evidence="5 6">
    <name type="scientific">Segatella hominis</name>
    <dbReference type="NCBI Taxonomy" id="2518605"/>
    <lineage>
        <taxon>Bacteria</taxon>
        <taxon>Pseudomonadati</taxon>
        <taxon>Bacteroidota</taxon>
        <taxon>Bacteroidia</taxon>
        <taxon>Bacteroidales</taxon>
        <taxon>Prevotellaceae</taxon>
        <taxon>Segatella</taxon>
    </lineage>
</organism>
<sequence length="296" mass="34075">MMNNRLTSYQLQDFAEEDGNSVFSDPDYVVASPLLLFPDEEESIKVNFLMMLFCLDGNLCLNFDDRKIELFAGDLLLVPPNVIVHSIRKSERCLITMVGYSLSAVRRLLTSNRDAWIMFNALNQKPLISYNQKIIHNFISTFVNILRFRSNRHDHYCNELKESLMASIFFYVINDIHVPAYDNVITTQHRHSADRIFLEFSNALAVDNGCHRTVAYYADKQCVSPKYLSKIVKQYTGKPAIGIILEHAVDKIRAELKYTDIPIKEVAERFGFDDYASFCKFVKTHIGCSPQNCRNS</sequence>
<dbReference type="GO" id="GO:0043565">
    <property type="term" value="F:sequence-specific DNA binding"/>
    <property type="evidence" value="ECO:0007669"/>
    <property type="project" value="InterPro"/>
</dbReference>
<dbReference type="GO" id="GO:0003700">
    <property type="term" value="F:DNA-binding transcription factor activity"/>
    <property type="evidence" value="ECO:0007669"/>
    <property type="project" value="InterPro"/>
</dbReference>
<dbReference type="Proteomes" id="UP000297872">
    <property type="component" value="Unassembled WGS sequence"/>
</dbReference>
<protein>
    <submittedName>
        <fullName evidence="5">AraC family transcriptional regulator</fullName>
    </submittedName>
</protein>
<dbReference type="OrthoDB" id="2600165at2"/>
<dbReference type="InterPro" id="IPR014710">
    <property type="entry name" value="RmlC-like_jellyroll"/>
</dbReference>
<name>A0A4Y8VMZ3_9BACT</name>
<proteinExistence type="predicted"/>
<keyword evidence="6" id="KW-1185">Reference proteome</keyword>
<dbReference type="GeneID" id="302995095"/>
<dbReference type="RefSeq" id="WP_022111103.1">
    <property type="nucleotide sequence ID" value="NZ_CP137559.1"/>
</dbReference>
<dbReference type="InterPro" id="IPR018060">
    <property type="entry name" value="HTH_AraC"/>
</dbReference>
<dbReference type="EMBL" id="SGVY01000015">
    <property type="protein sequence ID" value="TFH81885.1"/>
    <property type="molecule type" value="Genomic_DNA"/>
</dbReference>
<evidence type="ECO:0000256" key="3">
    <source>
        <dbReference type="ARBA" id="ARBA00023163"/>
    </source>
</evidence>